<accession>A0A8S1F1S2</accession>
<dbReference type="GO" id="GO:0004523">
    <property type="term" value="F:RNA-DNA hybrid ribonuclease activity"/>
    <property type="evidence" value="ECO:0007669"/>
    <property type="project" value="InterPro"/>
</dbReference>
<proteinExistence type="predicted"/>
<organism evidence="3 4">
    <name type="scientific">Caenorhabditis bovis</name>
    <dbReference type="NCBI Taxonomy" id="2654633"/>
    <lineage>
        <taxon>Eukaryota</taxon>
        <taxon>Metazoa</taxon>
        <taxon>Ecdysozoa</taxon>
        <taxon>Nematoda</taxon>
        <taxon>Chromadorea</taxon>
        <taxon>Rhabditida</taxon>
        <taxon>Rhabditina</taxon>
        <taxon>Rhabditomorpha</taxon>
        <taxon>Rhabditoidea</taxon>
        <taxon>Rhabditidae</taxon>
        <taxon>Peloderinae</taxon>
        <taxon>Caenorhabditis</taxon>
    </lineage>
</organism>
<protein>
    <recommendedName>
        <fullName evidence="2">RNase H type-1 domain-containing protein</fullName>
    </recommendedName>
</protein>
<dbReference type="InterPro" id="IPR036397">
    <property type="entry name" value="RNaseH_sf"/>
</dbReference>
<dbReference type="SUPFAM" id="SSF53098">
    <property type="entry name" value="Ribonuclease H-like"/>
    <property type="match status" value="1"/>
</dbReference>
<dbReference type="AlphaFoldDB" id="A0A8S1F1S2"/>
<dbReference type="InterPro" id="IPR002156">
    <property type="entry name" value="RNaseH_domain"/>
</dbReference>
<feature type="region of interest" description="Disordered" evidence="1">
    <location>
        <begin position="85"/>
        <end position="142"/>
    </location>
</feature>
<sequence>MLAIKTALENLKKWESYNDQHVIIRTDCLNVIKWIRDGYGQHPKMIQEIHDLMESFPNGVEYQHVYAHAGDPGNELADRLAAIATSQRQRSADEPFFRTSGPTRERNRARSKSNDPSIIKDYSYSHYPRSRSVGSRNTHSSL</sequence>
<gene>
    <name evidence="3" type="ORF">CBOVIS_LOCUS7824</name>
</gene>
<dbReference type="InterPro" id="IPR012337">
    <property type="entry name" value="RNaseH-like_sf"/>
</dbReference>
<evidence type="ECO:0000313" key="4">
    <source>
        <dbReference type="Proteomes" id="UP000494206"/>
    </source>
</evidence>
<reference evidence="3 4" key="1">
    <citation type="submission" date="2020-04" db="EMBL/GenBank/DDBJ databases">
        <authorList>
            <person name="Laetsch R D."/>
            <person name="Stevens L."/>
            <person name="Kumar S."/>
            <person name="Blaxter L. M."/>
        </authorList>
    </citation>
    <scope>NUCLEOTIDE SEQUENCE [LARGE SCALE GENOMIC DNA]</scope>
</reference>
<comment type="caution">
    <text evidence="3">The sequence shown here is derived from an EMBL/GenBank/DDBJ whole genome shotgun (WGS) entry which is preliminary data.</text>
</comment>
<dbReference type="PROSITE" id="PS50879">
    <property type="entry name" value="RNASE_H_1"/>
    <property type="match status" value="1"/>
</dbReference>
<dbReference type="EMBL" id="CADEPM010000004">
    <property type="protein sequence ID" value="CAB3405649.1"/>
    <property type="molecule type" value="Genomic_DNA"/>
</dbReference>
<dbReference type="Proteomes" id="UP000494206">
    <property type="component" value="Unassembled WGS sequence"/>
</dbReference>
<dbReference type="OrthoDB" id="407198at2759"/>
<dbReference type="Pfam" id="PF00075">
    <property type="entry name" value="RNase_H"/>
    <property type="match status" value="1"/>
</dbReference>
<dbReference type="Gene3D" id="3.30.420.10">
    <property type="entry name" value="Ribonuclease H-like superfamily/Ribonuclease H"/>
    <property type="match status" value="1"/>
</dbReference>
<evidence type="ECO:0000259" key="2">
    <source>
        <dbReference type="PROSITE" id="PS50879"/>
    </source>
</evidence>
<keyword evidence="4" id="KW-1185">Reference proteome</keyword>
<name>A0A8S1F1S2_9PELO</name>
<evidence type="ECO:0000256" key="1">
    <source>
        <dbReference type="SAM" id="MobiDB-lite"/>
    </source>
</evidence>
<feature type="compositionally biased region" description="Polar residues" evidence="1">
    <location>
        <begin position="132"/>
        <end position="142"/>
    </location>
</feature>
<evidence type="ECO:0000313" key="3">
    <source>
        <dbReference type="EMBL" id="CAB3405649.1"/>
    </source>
</evidence>
<feature type="domain" description="RNase H type-1" evidence="2">
    <location>
        <begin position="1"/>
        <end position="86"/>
    </location>
</feature>
<dbReference type="GO" id="GO:0003676">
    <property type="term" value="F:nucleic acid binding"/>
    <property type="evidence" value="ECO:0007669"/>
    <property type="project" value="InterPro"/>
</dbReference>